<keyword evidence="3 5" id="KW-1133">Transmembrane helix</keyword>
<evidence type="ECO:0000256" key="1">
    <source>
        <dbReference type="ARBA" id="ARBA00004141"/>
    </source>
</evidence>
<protein>
    <submittedName>
        <fullName evidence="7">Uncharacterized protein (DUF697 family)/GTPase Era involved in 16S rRNA processing</fullName>
    </submittedName>
</protein>
<feature type="transmembrane region" description="Helical" evidence="5">
    <location>
        <begin position="328"/>
        <end position="345"/>
    </location>
</feature>
<evidence type="ECO:0000256" key="3">
    <source>
        <dbReference type="ARBA" id="ARBA00022989"/>
    </source>
</evidence>
<dbReference type="EMBL" id="JAGGLG010000015">
    <property type="protein sequence ID" value="MBP2018600.1"/>
    <property type="molecule type" value="Genomic_DNA"/>
</dbReference>
<dbReference type="SUPFAM" id="SSF52540">
    <property type="entry name" value="P-loop containing nucleoside triphosphate hydrolases"/>
    <property type="match status" value="1"/>
</dbReference>
<gene>
    <name evidence="7" type="ORF">J2Z79_002015</name>
</gene>
<organism evidence="7 8">
    <name type="scientific">Symbiobacterium terraclitae</name>
    <dbReference type="NCBI Taxonomy" id="557451"/>
    <lineage>
        <taxon>Bacteria</taxon>
        <taxon>Bacillati</taxon>
        <taxon>Bacillota</taxon>
        <taxon>Clostridia</taxon>
        <taxon>Eubacteriales</taxon>
        <taxon>Symbiobacteriaceae</taxon>
        <taxon>Symbiobacterium</taxon>
    </lineage>
</organism>
<dbReference type="Pfam" id="PF05128">
    <property type="entry name" value="DUF697"/>
    <property type="match status" value="1"/>
</dbReference>
<evidence type="ECO:0000259" key="6">
    <source>
        <dbReference type="Pfam" id="PF01926"/>
    </source>
</evidence>
<evidence type="ECO:0000256" key="4">
    <source>
        <dbReference type="ARBA" id="ARBA00023136"/>
    </source>
</evidence>
<reference evidence="7 8" key="1">
    <citation type="submission" date="2021-03" db="EMBL/GenBank/DDBJ databases">
        <title>Genomic Encyclopedia of Type Strains, Phase IV (KMG-IV): sequencing the most valuable type-strain genomes for metagenomic binning, comparative biology and taxonomic classification.</title>
        <authorList>
            <person name="Goeker M."/>
        </authorList>
    </citation>
    <scope>NUCLEOTIDE SEQUENCE [LARGE SCALE GENOMIC DNA]</scope>
    <source>
        <strain evidence="7 8">DSM 27138</strain>
    </source>
</reference>
<evidence type="ECO:0000313" key="8">
    <source>
        <dbReference type="Proteomes" id="UP001519289"/>
    </source>
</evidence>
<feature type="transmembrane region" description="Helical" evidence="5">
    <location>
        <begin position="299"/>
        <end position="316"/>
    </location>
</feature>
<keyword evidence="2 5" id="KW-0812">Transmembrane</keyword>
<evidence type="ECO:0000256" key="5">
    <source>
        <dbReference type="SAM" id="Phobius"/>
    </source>
</evidence>
<keyword evidence="8" id="KW-1185">Reference proteome</keyword>
<name>A0ABS4JUJ0_9FIRM</name>
<dbReference type="CDD" id="cd00882">
    <property type="entry name" value="Ras_like_GTPase"/>
    <property type="match status" value="1"/>
</dbReference>
<keyword evidence="4 5" id="KW-0472">Membrane</keyword>
<sequence>MKEIDRTRLKEVVQFIRSHVPQVVLSRLEPELAVIESYIINARPARIALVGRRGSGKSSLVNAIFGEPRAETGAVLATTPAGTWYQYEGSGGALEVLDTRGLGEGGRPEGAEDEEAVAANLKAVRDRCPDAILFVIKAADVDVWIHEDLAQVAALRDAIARRHRTRPPVIGVLTQVDLLSPADVATPPYDDPEKQANIALAKEKLAERMALSLEQPVRVFATSAYMRYRDGELVVDRRWNIDELVAYLVETLPNEAQLTMGRVAGVRSAQMKIAGALIQSTASAAAAVAATPIPLADMPILTAMQVLMVTGIAYLAGRRLSREGAMEFIGALGVNVGAGFALREVARGLSKWLVPGGGSLVSAGVAYWGTYGLGQAAVAYYIENQPIAAARKLLEQGREKANSLRKP</sequence>
<dbReference type="InterPro" id="IPR027417">
    <property type="entry name" value="P-loop_NTPase"/>
</dbReference>
<dbReference type="Proteomes" id="UP001519289">
    <property type="component" value="Unassembled WGS sequence"/>
</dbReference>
<dbReference type="InterPro" id="IPR021147">
    <property type="entry name" value="DUF697"/>
</dbReference>
<dbReference type="InterPro" id="IPR006073">
    <property type="entry name" value="GTP-bd"/>
</dbReference>
<feature type="domain" description="G" evidence="6">
    <location>
        <begin position="46"/>
        <end position="146"/>
    </location>
</feature>
<feature type="transmembrane region" description="Helical" evidence="5">
    <location>
        <begin position="273"/>
        <end position="293"/>
    </location>
</feature>
<dbReference type="PANTHER" id="PTHR42714:SF2">
    <property type="entry name" value="TRNA MODIFICATION GTPASE GTPBP3, MITOCHONDRIAL"/>
    <property type="match status" value="1"/>
</dbReference>
<dbReference type="Pfam" id="PF01926">
    <property type="entry name" value="MMR_HSR1"/>
    <property type="match status" value="1"/>
</dbReference>
<comment type="subcellular location">
    <subcellularLocation>
        <location evidence="1">Membrane</location>
        <topology evidence="1">Multi-pass membrane protein</topology>
    </subcellularLocation>
</comment>
<evidence type="ECO:0000256" key="2">
    <source>
        <dbReference type="ARBA" id="ARBA00022692"/>
    </source>
</evidence>
<accession>A0ABS4JUJ0</accession>
<dbReference type="RefSeq" id="WP_209466728.1">
    <property type="nucleotide sequence ID" value="NZ_JAGGLG010000015.1"/>
</dbReference>
<proteinExistence type="predicted"/>
<dbReference type="PANTHER" id="PTHR42714">
    <property type="entry name" value="TRNA MODIFICATION GTPASE GTPBP3"/>
    <property type="match status" value="1"/>
</dbReference>
<evidence type="ECO:0000313" key="7">
    <source>
        <dbReference type="EMBL" id="MBP2018600.1"/>
    </source>
</evidence>
<comment type="caution">
    <text evidence="7">The sequence shown here is derived from an EMBL/GenBank/DDBJ whole genome shotgun (WGS) entry which is preliminary data.</text>
</comment>
<dbReference type="Gene3D" id="3.40.50.300">
    <property type="entry name" value="P-loop containing nucleotide triphosphate hydrolases"/>
    <property type="match status" value="1"/>
</dbReference>